<feature type="region of interest" description="Disordered" evidence="1">
    <location>
        <begin position="504"/>
        <end position="541"/>
    </location>
</feature>
<reference evidence="3" key="1">
    <citation type="submission" date="2014-11" db="EMBL/GenBank/DDBJ databases">
        <authorList>
            <person name="Otto D Thomas"/>
            <person name="Naeem Raeece"/>
        </authorList>
    </citation>
    <scope>NUCLEOTIDE SEQUENCE</scope>
</reference>
<dbReference type="InterPro" id="IPR001584">
    <property type="entry name" value="Integrase_cat-core"/>
</dbReference>
<dbReference type="SUPFAM" id="SSF53098">
    <property type="entry name" value="Ribonuclease H-like"/>
    <property type="match status" value="1"/>
</dbReference>
<sequence length="582" mass="63468">MAFYGDDGALEKFRTFARPSCFRPAPPTKACPPEMQQGVHVTGKPPPRPAGSTSGQQHSPSVGGRPLPPRPHCSHPGHKAEHCLKQHFCPSCVRWGHKPGDCELAKDIFALLRAYGYPTRDMQGRPYGRSRQRGGALAGTNDSKDEESGDDASDSNPAAAAAGHMTSANVSSSSPPPFSFDGLGCLLDVGASGIETTWRSLRAGLQDLPALKAGISRRAVQRALLPCIRGGTCERVKPRHAGDGSRGSLEVTQPGLRVTCDLVMGLSGGYSLYIQDQHTGYLGVMVVEEKSSDAINAAYEMWTNSLEGDLTPQVMTDHGTEFQGKFGARLAEREAYNPFTPVGSHQSLGKNERSHREWLTILRGILHDRGLDKSHWRDFASLAATKYNRQPRGHSKKSPFERRWSAQPPSPPIAALCDLLQTTRRPSEGSSPFSVGSSVLYHHPDLPRAKLEPLYTPASVLQRVKEHVFRLRLPSGCPILAHRPCIRPNDSSQPELVFSVPLSELQQSPTPSASSSTSSVSEQQQQQQQPTESHPPEHPKFDINDFCKDELIIWKDANTNRCFLGSARAVDPSGEGRVKVQA</sequence>
<dbReference type="Gene3D" id="3.30.420.10">
    <property type="entry name" value="Ribonuclease H-like superfamily/Ribonuclease H"/>
    <property type="match status" value="1"/>
</dbReference>
<feature type="region of interest" description="Disordered" evidence="1">
    <location>
        <begin position="388"/>
        <end position="408"/>
    </location>
</feature>
<dbReference type="PhylomeDB" id="A0A0G4FN23"/>
<feature type="region of interest" description="Disordered" evidence="1">
    <location>
        <begin position="120"/>
        <end position="175"/>
    </location>
</feature>
<organism evidence="3">
    <name type="scientific">Chromera velia CCMP2878</name>
    <dbReference type="NCBI Taxonomy" id="1169474"/>
    <lineage>
        <taxon>Eukaryota</taxon>
        <taxon>Sar</taxon>
        <taxon>Alveolata</taxon>
        <taxon>Colpodellida</taxon>
        <taxon>Chromeraceae</taxon>
        <taxon>Chromera</taxon>
    </lineage>
</organism>
<evidence type="ECO:0000256" key="1">
    <source>
        <dbReference type="SAM" id="MobiDB-lite"/>
    </source>
</evidence>
<dbReference type="InterPro" id="IPR036397">
    <property type="entry name" value="RNaseH_sf"/>
</dbReference>
<accession>A0A0G4FN23</accession>
<gene>
    <name evidence="3" type="ORF">Cvel_17878</name>
</gene>
<feature type="compositionally biased region" description="Low complexity" evidence="1">
    <location>
        <begin position="506"/>
        <end position="532"/>
    </location>
</feature>
<dbReference type="GO" id="GO:0015074">
    <property type="term" value="P:DNA integration"/>
    <property type="evidence" value="ECO:0007669"/>
    <property type="project" value="InterPro"/>
</dbReference>
<feature type="region of interest" description="Disordered" evidence="1">
    <location>
        <begin position="21"/>
        <end position="77"/>
    </location>
</feature>
<dbReference type="EMBL" id="CDMZ01000497">
    <property type="protein sequence ID" value="CEM15650.1"/>
    <property type="molecule type" value="Genomic_DNA"/>
</dbReference>
<feature type="compositionally biased region" description="Acidic residues" evidence="1">
    <location>
        <begin position="144"/>
        <end position="153"/>
    </location>
</feature>
<evidence type="ECO:0000259" key="2">
    <source>
        <dbReference type="PROSITE" id="PS50994"/>
    </source>
</evidence>
<dbReference type="VEuPathDB" id="CryptoDB:Cvel_17878"/>
<dbReference type="PROSITE" id="PS50994">
    <property type="entry name" value="INTEGRASE"/>
    <property type="match status" value="1"/>
</dbReference>
<dbReference type="GO" id="GO:0003676">
    <property type="term" value="F:nucleic acid binding"/>
    <property type="evidence" value="ECO:0007669"/>
    <property type="project" value="InterPro"/>
</dbReference>
<dbReference type="AlphaFoldDB" id="A0A0G4FN23"/>
<feature type="compositionally biased region" description="Polar residues" evidence="1">
    <location>
        <begin position="51"/>
        <end position="60"/>
    </location>
</feature>
<dbReference type="InterPro" id="IPR012337">
    <property type="entry name" value="RNaseH-like_sf"/>
</dbReference>
<evidence type="ECO:0000313" key="3">
    <source>
        <dbReference type="EMBL" id="CEM15650.1"/>
    </source>
</evidence>
<name>A0A0G4FN23_9ALVE</name>
<protein>
    <recommendedName>
        <fullName evidence="2">Integrase catalytic domain-containing protein</fullName>
    </recommendedName>
</protein>
<proteinExistence type="predicted"/>
<feature type="domain" description="Integrase catalytic" evidence="2">
    <location>
        <begin position="250"/>
        <end position="407"/>
    </location>
</feature>